<dbReference type="GO" id="GO:0033617">
    <property type="term" value="P:mitochondrial respiratory chain complex IV assembly"/>
    <property type="evidence" value="ECO:0007669"/>
    <property type="project" value="TreeGrafter"/>
</dbReference>
<dbReference type="CDD" id="cd02968">
    <property type="entry name" value="SCO"/>
    <property type="match status" value="1"/>
</dbReference>
<keyword evidence="12" id="KW-0812">Transmembrane</keyword>
<dbReference type="Gene3D" id="3.40.30.10">
    <property type="entry name" value="Glutaredoxin"/>
    <property type="match status" value="1"/>
</dbReference>
<feature type="transmembrane region" description="Helical" evidence="12">
    <location>
        <begin position="73"/>
        <end position="94"/>
    </location>
</feature>
<accession>A0A0G4GGU4</accession>
<keyword evidence="6 8" id="KW-0496">Mitochondrion</keyword>
<dbReference type="OMA" id="YYNRMKS"/>
<comment type="similarity">
    <text evidence="2 8">Belongs to the SCO1/2 family.</text>
</comment>
<evidence type="ECO:0000256" key="12">
    <source>
        <dbReference type="SAM" id="Phobius"/>
    </source>
</evidence>
<feature type="compositionally biased region" description="Basic and acidic residues" evidence="11">
    <location>
        <begin position="52"/>
        <end position="67"/>
    </location>
</feature>
<evidence type="ECO:0000256" key="1">
    <source>
        <dbReference type="ARBA" id="ARBA00004273"/>
    </source>
</evidence>
<dbReference type="InterPro" id="IPR003782">
    <property type="entry name" value="SCO1/SenC"/>
</dbReference>
<evidence type="ECO:0000256" key="5">
    <source>
        <dbReference type="ARBA" id="ARBA00023008"/>
    </source>
</evidence>
<dbReference type="Pfam" id="PF02630">
    <property type="entry name" value="SCO1-SenC"/>
    <property type="match status" value="1"/>
</dbReference>
<evidence type="ECO:0000256" key="10">
    <source>
        <dbReference type="PIRSR" id="PIRSR603782-2"/>
    </source>
</evidence>
<feature type="region of interest" description="Disordered" evidence="11">
    <location>
        <begin position="47"/>
        <end position="67"/>
    </location>
</feature>
<keyword evidence="7 12" id="KW-0472">Membrane</keyword>
<dbReference type="InterPro" id="IPR017276">
    <property type="entry name" value="Synth_of_cyt-c-oxidase_Sco1/2"/>
</dbReference>
<dbReference type="PhylomeDB" id="A0A0G4GGU4"/>
<dbReference type="GO" id="GO:0016531">
    <property type="term" value="F:copper chaperone activity"/>
    <property type="evidence" value="ECO:0007669"/>
    <property type="project" value="InterPro"/>
</dbReference>
<feature type="binding site" evidence="9">
    <location>
        <position position="154"/>
    </location>
    <ligand>
        <name>Cu cation</name>
        <dbReference type="ChEBI" id="CHEBI:23378"/>
    </ligand>
</feature>
<evidence type="ECO:0000256" key="2">
    <source>
        <dbReference type="ARBA" id="ARBA00010996"/>
    </source>
</evidence>
<evidence type="ECO:0000256" key="9">
    <source>
        <dbReference type="PIRSR" id="PIRSR037736-1"/>
    </source>
</evidence>
<evidence type="ECO:0000256" key="11">
    <source>
        <dbReference type="SAM" id="MobiDB-lite"/>
    </source>
</evidence>
<keyword evidence="14" id="KW-1185">Reference proteome</keyword>
<keyword evidence="12" id="KW-1133">Transmembrane helix</keyword>
<proteinExistence type="inferred from homology"/>
<keyword evidence="10" id="KW-1015">Disulfide bond</keyword>
<reference evidence="13 14" key="1">
    <citation type="submission" date="2014-11" db="EMBL/GenBank/DDBJ databases">
        <authorList>
            <person name="Zhu J."/>
            <person name="Qi W."/>
            <person name="Song R."/>
        </authorList>
    </citation>
    <scope>NUCLEOTIDE SEQUENCE [LARGE SCALE GENOMIC DNA]</scope>
</reference>
<evidence type="ECO:0000313" key="14">
    <source>
        <dbReference type="Proteomes" id="UP000041254"/>
    </source>
</evidence>
<dbReference type="AlphaFoldDB" id="A0A0G4GGU4"/>
<dbReference type="OrthoDB" id="270009at2759"/>
<dbReference type="Proteomes" id="UP000041254">
    <property type="component" value="Unassembled WGS sequence"/>
</dbReference>
<organism evidence="13 14">
    <name type="scientific">Vitrella brassicaformis (strain CCMP3155)</name>
    <dbReference type="NCBI Taxonomy" id="1169540"/>
    <lineage>
        <taxon>Eukaryota</taxon>
        <taxon>Sar</taxon>
        <taxon>Alveolata</taxon>
        <taxon>Colpodellida</taxon>
        <taxon>Vitrellaceae</taxon>
        <taxon>Vitrella</taxon>
    </lineage>
</organism>
<evidence type="ECO:0008006" key="15">
    <source>
        <dbReference type="Google" id="ProtNLM"/>
    </source>
</evidence>
<keyword evidence="5 9" id="KW-0186">Copper</keyword>
<dbReference type="STRING" id="1169540.A0A0G4GGU4"/>
<evidence type="ECO:0000256" key="8">
    <source>
        <dbReference type="PIRNR" id="PIRNR037736"/>
    </source>
</evidence>
<dbReference type="InterPro" id="IPR036249">
    <property type="entry name" value="Thioredoxin-like_sf"/>
</dbReference>
<feature type="binding site" evidence="9">
    <location>
        <position position="240"/>
    </location>
    <ligand>
        <name>Cu cation</name>
        <dbReference type="ChEBI" id="CHEBI:23378"/>
    </ligand>
</feature>
<keyword evidence="3 9" id="KW-0479">Metal-binding</keyword>
<dbReference type="GO" id="GO:0005507">
    <property type="term" value="F:copper ion binding"/>
    <property type="evidence" value="ECO:0007669"/>
    <property type="project" value="InterPro"/>
</dbReference>
<gene>
    <name evidence="13" type="ORF">Vbra_9933</name>
</gene>
<dbReference type="EMBL" id="CDMY01000662">
    <property type="protein sequence ID" value="CEM28854.1"/>
    <property type="molecule type" value="Genomic_DNA"/>
</dbReference>
<dbReference type="PIRSF" id="PIRSF037736">
    <property type="entry name" value="SCO1"/>
    <property type="match status" value="1"/>
</dbReference>
<dbReference type="VEuPathDB" id="CryptoDB:Vbra_9933"/>
<keyword evidence="4 8" id="KW-0999">Mitochondrion inner membrane</keyword>
<dbReference type="PANTHER" id="PTHR12151:SF5">
    <property type="entry name" value="AT19154P"/>
    <property type="match status" value="1"/>
</dbReference>
<sequence length="297" mass="33928">MRRRLPAIVLSIPARRPPSRCALVHRRSASSASSSLLASSRVRHNVWQPPSKELRKPDPEPPEHPPLKEDVMFTWKGALFLSAVTAGGVAIFLFERQRVMTRRRVQVEESKIGKPKLGGPWTLYDREGRIVSDSDLRGKYQLIYFGFTFCPDICPQELEKQAAVIEKLDAKFGEVVQPVYVSVDPGRDTCAQVDAYCREFHPRLIGLTGTPAQIKNISKAFRVYYNEGIRTDEEDYLVDHSIIQYLMGKGGKFKEFFGKNLTVQEMADKISDIIKSDQDRERRKRKGRTQEIDDDDD</sequence>
<protein>
    <recommendedName>
        <fullName evidence="15">Thioredoxin domain-containing protein</fullName>
    </recommendedName>
</protein>
<feature type="binding site" evidence="9">
    <location>
        <position position="150"/>
    </location>
    <ligand>
        <name>Cu cation</name>
        <dbReference type="ChEBI" id="CHEBI:23378"/>
    </ligand>
</feature>
<evidence type="ECO:0000313" key="13">
    <source>
        <dbReference type="EMBL" id="CEM28854.1"/>
    </source>
</evidence>
<feature type="region of interest" description="Disordered" evidence="11">
    <location>
        <begin position="274"/>
        <end position="297"/>
    </location>
</feature>
<feature type="disulfide bond" description="Redox-active" evidence="10">
    <location>
        <begin position="150"/>
        <end position="154"/>
    </location>
</feature>
<name>A0A0G4GGU4_VITBC</name>
<dbReference type="InParanoid" id="A0A0G4GGU4"/>
<dbReference type="GO" id="GO:0005743">
    <property type="term" value="C:mitochondrial inner membrane"/>
    <property type="evidence" value="ECO:0007669"/>
    <property type="project" value="UniProtKB-SubCell"/>
</dbReference>
<dbReference type="FunFam" id="3.40.30.10:FF:000013">
    <property type="entry name" value="Blast:Protein SCO1 homolog, mitochondrial"/>
    <property type="match status" value="1"/>
</dbReference>
<dbReference type="FunCoup" id="A0A0G4GGU4">
    <property type="interactions" value="265"/>
</dbReference>
<dbReference type="GO" id="GO:0006878">
    <property type="term" value="P:intracellular copper ion homeostasis"/>
    <property type="evidence" value="ECO:0007669"/>
    <property type="project" value="UniProtKB-UniRule"/>
</dbReference>
<evidence type="ECO:0000256" key="4">
    <source>
        <dbReference type="ARBA" id="ARBA00022792"/>
    </source>
</evidence>
<evidence type="ECO:0000256" key="6">
    <source>
        <dbReference type="ARBA" id="ARBA00023128"/>
    </source>
</evidence>
<dbReference type="PANTHER" id="PTHR12151">
    <property type="entry name" value="ELECTRON TRANSPORT PROTIN SCO1/SENC FAMILY MEMBER"/>
    <property type="match status" value="1"/>
</dbReference>
<comment type="subcellular location">
    <subcellularLocation>
        <location evidence="1 8">Mitochondrion inner membrane</location>
    </subcellularLocation>
</comment>
<evidence type="ECO:0000256" key="3">
    <source>
        <dbReference type="ARBA" id="ARBA00022723"/>
    </source>
</evidence>
<evidence type="ECO:0000256" key="7">
    <source>
        <dbReference type="ARBA" id="ARBA00023136"/>
    </source>
</evidence>
<dbReference type="SUPFAM" id="SSF52833">
    <property type="entry name" value="Thioredoxin-like"/>
    <property type="match status" value="1"/>
</dbReference>